<evidence type="ECO:0000256" key="1">
    <source>
        <dbReference type="SAM" id="MobiDB-lite"/>
    </source>
</evidence>
<evidence type="ECO:0000313" key="2">
    <source>
        <dbReference type="EMBL" id="EGD99967.1"/>
    </source>
</evidence>
<organism evidence="2 3">
    <name type="scientific">Trichophyton tonsurans (strain CBS 112818)</name>
    <name type="common">Scalp ringworm fungus</name>
    <dbReference type="NCBI Taxonomy" id="647933"/>
    <lineage>
        <taxon>Eukaryota</taxon>
        <taxon>Fungi</taxon>
        <taxon>Dikarya</taxon>
        <taxon>Ascomycota</taxon>
        <taxon>Pezizomycotina</taxon>
        <taxon>Eurotiomycetes</taxon>
        <taxon>Eurotiomycetidae</taxon>
        <taxon>Onygenales</taxon>
        <taxon>Arthrodermataceae</taxon>
        <taxon>Trichophyton</taxon>
    </lineage>
</organism>
<dbReference type="EMBL" id="GG698529">
    <property type="protein sequence ID" value="EGD99967.1"/>
    <property type="molecule type" value="Genomic_DNA"/>
</dbReference>
<reference evidence="3" key="1">
    <citation type="journal article" date="2012" name="MBio">
        <title>Comparative genome analysis of Trichophyton rubrum and related dermatophytes reveals candidate genes involved in infection.</title>
        <authorList>
            <person name="Martinez D.A."/>
            <person name="Oliver B.G."/>
            <person name="Graeser Y."/>
            <person name="Goldberg J.M."/>
            <person name="Li W."/>
            <person name="Martinez-Rossi N.M."/>
            <person name="Monod M."/>
            <person name="Shelest E."/>
            <person name="Barton R.C."/>
            <person name="Birch E."/>
            <person name="Brakhage A.A."/>
            <person name="Chen Z."/>
            <person name="Gurr S.J."/>
            <person name="Heiman D."/>
            <person name="Heitman J."/>
            <person name="Kosti I."/>
            <person name="Rossi A."/>
            <person name="Saif S."/>
            <person name="Samalova M."/>
            <person name="Saunders C.W."/>
            <person name="Shea T."/>
            <person name="Summerbell R.C."/>
            <person name="Xu J."/>
            <person name="Young S."/>
            <person name="Zeng Q."/>
            <person name="Birren B.W."/>
            <person name="Cuomo C.A."/>
            <person name="White T.C."/>
        </authorList>
    </citation>
    <scope>NUCLEOTIDE SEQUENCE [LARGE SCALE GENOMIC DNA]</scope>
    <source>
        <strain evidence="3">CBS 112818</strain>
    </source>
</reference>
<keyword evidence="3" id="KW-1185">Reference proteome</keyword>
<feature type="compositionally biased region" description="Polar residues" evidence="1">
    <location>
        <begin position="320"/>
        <end position="332"/>
    </location>
</feature>
<sequence length="588" mass="64747">MGATESKQLMERVDNACSRVGVDGRLDALLVKDEIFLRLLASISKEIPARLRRIIKGESPRNRIEYGEKDIIEHRAFRSLWVAPPPQLHPTVRYALRHGVEDPASFFTSGSSVLPQESSVAGYLDYICELEQNREIDVIRWRMVLLSILDLFKDFNRVKLSAETRDDLVTIITQSGLRLRHENEIRRCLPHWIAKSKRYNVLASELGFGGICVLPSKSGDLLWEKDLPTEGPVHNACVRLLFDRGIKQAASEDVTEDQRDITVNKAAETITGHLRNFIRKSPFVNYSPRLHASATTASSGETIYHNRAPANLSDGDSTEVVGNTTEAQSPSLSRVGIEGPPSNYWPQPESDSIDSSETTICATPAHDIPVRLGATDACATESNKRPYPVDNVNEYRDRRRRRVSEEDENNIRFVESTTTPQFVEMGSANARNSSSLSQYSATRGRTESGQPCPENLHSRNAHVNSLSPGANDTPLLNTTQPPTGVSYCLNPSVTVDPTALDRSVQYQSPSPEGHNAPTDTYTGTMVGVGSLPAPHVPEILSDPTLSSGLFDQIGADTTLEGVLFSQIRSDSTLAQTLFSEGLRALDAS</sequence>
<name>F2S8R8_TRIT1</name>
<gene>
    <name evidence="2" type="ORF">TESG_07295</name>
</gene>
<feature type="region of interest" description="Disordered" evidence="1">
    <location>
        <begin position="308"/>
        <end position="338"/>
    </location>
</feature>
<dbReference type="HOGENOM" id="CLU_463957_0_0_1"/>
<proteinExistence type="predicted"/>
<evidence type="ECO:0000313" key="3">
    <source>
        <dbReference type="Proteomes" id="UP000009172"/>
    </source>
</evidence>
<feature type="compositionally biased region" description="Polar residues" evidence="1">
    <location>
        <begin position="461"/>
        <end position="483"/>
    </location>
</feature>
<feature type="compositionally biased region" description="Polar residues" evidence="1">
    <location>
        <begin position="429"/>
        <end position="449"/>
    </location>
</feature>
<accession>F2S8R8</accession>
<protein>
    <submittedName>
        <fullName evidence="2">Uncharacterized protein</fullName>
    </submittedName>
</protein>
<feature type="region of interest" description="Disordered" evidence="1">
    <location>
        <begin position="425"/>
        <end position="483"/>
    </location>
</feature>
<dbReference type="Proteomes" id="UP000009172">
    <property type="component" value="Unassembled WGS sequence"/>
</dbReference>
<dbReference type="AlphaFoldDB" id="F2S8R8"/>